<evidence type="ECO:0000256" key="5">
    <source>
        <dbReference type="ARBA" id="ARBA00022723"/>
    </source>
</evidence>
<dbReference type="GO" id="GO:0043365">
    <property type="term" value="F:[formate-C-acetyltransferase]-activating enzyme activity"/>
    <property type="evidence" value="ECO:0007669"/>
    <property type="project" value="UniProtKB-EC"/>
</dbReference>
<feature type="domain" description="4Fe-4S ferredoxin-type" evidence="9">
    <location>
        <begin position="59"/>
        <end position="87"/>
    </location>
</feature>
<keyword evidence="4" id="KW-0949">S-adenosyl-L-methionine</keyword>
<evidence type="ECO:0000256" key="2">
    <source>
        <dbReference type="ARBA" id="ARBA00009777"/>
    </source>
</evidence>
<dbReference type="Gene3D" id="3.80.30.10">
    <property type="entry name" value="pyruvate-formate lyase- activating enzyme"/>
    <property type="match status" value="1"/>
</dbReference>
<dbReference type="PROSITE" id="PS51379">
    <property type="entry name" value="4FE4S_FER_2"/>
    <property type="match status" value="2"/>
</dbReference>
<evidence type="ECO:0000256" key="6">
    <source>
        <dbReference type="ARBA" id="ARBA00023002"/>
    </source>
</evidence>
<dbReference type="SFLD" id="SFLDS00029">
    <property type="entry name" value="Radical_SAM"/>
    <property type="match status" value="1"/>
</dbReference>
<dbReference type="PANTHER" id="PTHR30352:SF4">
    <property type="entry name" value="PYRUVATE FORMATE-LYASE 2-ACTIVATING ENZYME"/>
    <property type="match status" value="1"/>
</dbReference>
<evidence type="ECO:0000313" key="12">
    <source>
        <dbReference type="Proteomes" id="UP000351155"/>
    </source>
</evidence>
<dbReference type="CDD" id="cd01335">
    <property type="entry name" value="Radical_SAM"/>
    <property type="match status" value="1"/>
</dbReference>
<dbReference type="InterPro" id="IPR034457">
    <property type="entry name" value="Organic_radical-activating"/>
</dbReference>
<dbReference type="PROSITE" id="PS00198">
    <property type="entry name" value="4FE4S_FER_1"/>
    <property type="match status" value="1"/>
</dbReference>
<evidence type="ECO:0000256" key="8">
    <source>
        <dbReference type="ARBA" id="ARBA00023014"/>
    </source>
</evidence>
<evidence type="ECO:0000259" key="9">
    <source>
        <dbReference type="PROSITE" id="PS51379"/>
    </source>
</evidence>
<sequence length="319" mass="35295">MKLSAEPRNGTSEQVTGWITHIQRFSLHDGPGIRSIVFFKGCQMRCAWCANPEGLHPGREIFFHAERCLHCGQCAQLCPTGLQSWQDGLHSLNRDRSCTGCGLCEERCPAAALNVVGEPLSVETVFDRVMADEIWFRQSGGGVTLSGGEVATQPDFAQALIARLKAEDIHTTIETAGYASWRALHQVTSGCDLILYDLKSADDALHQRFTGVSNKIIVRNLVRLIDEGRKIIIRIPVIPDFNDAPESAEQLLTLIYSLIHGRDNVLGVELLPYHRFGTGKYTLLNREYAWNCYSANLDNVLRIAQHIGLPVRVSGTLAG</sequence>
<dbReference type="EC" id="1.97.1.-" evidence="11"/>
<evidence type="ECO:0000256" key="3">
    <source>
        <dbReference type="ARBA" id="ARBA00022485"/>
    </source>
</evidence>
<dbReference type="SFLD" id="SFLDG01118">
    <property type="entry name" value="activating_enzymes__group_2"/>
    <property type="match status" value="1"/>
</dbReference>
<evidence type="ECO:0000256" key="7">
    <source>
        <dbReference type="ARBA" id="ARBA00023004"/>
    </source>
</evidence>
<name>A0A484Z5I4_9ENTR</name>
<evidence type="ECO:0000259" key="10">
    <source>
        <dbReference type="PROSITE" id="PS51918"/>
    </source>
</evidence>
<dbReference type="InterPro" id="IPR058240">
    <property type="entry name" value="rSAM_sf"/>
</dbReference>
<evidence type="ECO:0000256" key="1">
    <source>
        <dbReference type="ARBA" id="ARBA00001966"/>
    </source>
</evidence>
<dbReference type="EC" id="1.97.1.4" evidence="11"/>
<dbReference type="PROSITE" id="PS01087">
    <property type="entry name" value="RADICAL_ACTIVATING"/>
    <property type="match status" value="1"/>
</dbReference>
<keyword evidence="7" id="KW-0408">Iron</keyword>
<comment type="similarity">
    <text evidence="2">Belongs to the organic radical-activating enzymes family.</text>
</comment>
<evidence type="ECO:0000313" key="11">
    <source>
        <dbReference type="EMBL" id="VFS43762.1"/>
    </source>
</evidence>
<dbReference type="SUPFAM" id="SSF54862">
    <property type="entry name" value="4Fe-4S ferredoxins"/>
    <property type="match status" value="1"/>
</dbReference>
<dbReference type="InterPro" id="IPR017896">
    <property type="entry name" value="4Fe4S_Fe-S-bd"/>
</dbReference>
<dbReference type="GO" id="GO:0046872">
    <property type="term" value="F:metal ion binding"/>
    <property type="evidence" value="ECO:0007669"/>
    <property type="project" value="UniProtKB-KW"/>
</dbReference>
<dbReference type="InterPro" id="IPR017900">
    <property type="entry name" value="4Fe4S_Fe_S_CS"/>
</dbReference>
<dbReference type="PIRSF" id="PIRSF000371">
    <property type="entry name" value="PFL_act_enz"/>
    <property type="match status" value="1"/>
</dbReference>
<dbReference type="SUPFAM" id="SSF102114">
    <property type="entry name" value="Radical SAM enzymes"/>
    <property type="match status" value="1"/>
</dbReference>
<protein>
    <submittedName>
        <fullName evidence="11">Glycyl-radical enzyme activating protein family</fullName>
        <ecNumber evidence="11">1.97.1.-</ecNumber>
        <ecNumber evidence="11">1.97.1.4</ecNumber>
    </submittedName>
</protein>
<dbReference type="EMBL" id="CAADIW010000067">
    <property type="protein sequence ID" value="VFS43762.1"/>
    <property type="molecule type" value="Genomic_DNA"/>
</dbReference>
<dbReference type="InterPro" id="IPR012839">
    <property type="entry name" value="Organic_radical_activase"/>
</dbReference>
<dbReference type="Proteomes" id="UP000351155">
    <property type="component" value="Unassembled WGS sequence"/>
</dbReference>
<organism evidence="11 12">
    <name type="scientific">Enterobacter cancerogenus</name>
    <dbReference type="NCBI Taxonomy" id="69218"/>
    <lineage>
        <taxon>Bacteria</taxon>
        <taxon>Pseudomonadati</taxon>
        <taxon>Pseudomonadota</taxon>
        <taxon>Gammaproteobacteria</taxon>
        <taxon>Enterobacterales</taxon>
        <taxon>Enterobacteriaceae</taxon>
        <taxon>Enterobacter</taxon>
        <taxon>Enterobacter cloacae complex</taxon>
    </lineage>
</organism>
<dbReference type="InterPro" id="IPR007197">
    <property type="entry name" value="rSAM"/>
</dbReference>
<dbReference type="AlphaFoldDB" id="A0A484Z5I4"/>
<dbReference type="Pfam" id="PF00037">
    <property type="entry name" value="Fer4"/>
    <property type="match status" value="2"/>
</dbReference>
<dbReference type="Pfam" id="PF04055">
    <property type="entry name" value="Radical_SAM"/>
    <property type="match status" value="1"/>
</dbReference>
<comment type="cofactor">
    <cofactor evidence="1">
        <name>[4Fe-4S] cluster</name>
        <dbReference type="ChEBI" id="CHEBI:49883"/>
    </cofactor>
</comment>
<gene>
    <name evidence="11" type="primary">hpdA_1</name>
    <name evidence="11" type="ORF">NCTC12126_05027</name>
</gene>
<feature type="domain" description="4Fe-4S ferredoxin-type" evidence="9">
    <location>
        <begin position="88"/>
        <end position="118"/>
    </location>
</feature>
<dbReference type="GO" id="GO:0051539">
    <property type="term" value="F:4 iron, 4 sulfur cluster binding"/>
    <property type="evidence" value="ECO:0007669"/>
    <property type="project" value="UniProtKB-KW"/>
</dbReference>
<reference evidence="11 12" key="1">
    <citation type="submission" date="2019-03" db="EMBL/GenBank/DDBJ databases">
        <authorList>
            <consortium name="Pathogen Informatics"/>
        </authorList>
    </citation>
    <scope>NUCLEOTIDE SEQUENCE [LARGE SCALE GENOMIC DNA]</scope>
    <source>
        <strain evidence="11 12">NCTC12126</strain>
    </source>
</reference>
<evidence type="ECO:0000256" key="4">
    <source>
        <dbReference type="ARBA" id="ARBA00022691"/>
    </source>
</evidence>
<dbReference type="PROSITE" id="PS51918">
    <property type="entry name" value="RADICAL_SAM"/>
    <property type="match status" value="1"/>
</dbReference>
<dbReference type="NCBIfam" id="TIGR02494">
    <property type="entry name" value="PFLE_PFLC"/>
    <property type="match status" value="1"/>
</dbReference>
<proteinExistence type="inferred from homology"/>
<dbReference type="InterPro" id="IPR001989">
    <property type="entry name" value="Radical_activat_CS"/>
</dbReference>
<feature type="domain" description="Radical SAM core" evidence="10">
    <location>
        <begin position="28"/>
        <end position="310"/>
    </location>
</feature>
<keyword evidence="8" id="KW-0411">Iron-sulfur</keyword>
<dbReference type="InterPro" id="IPR040074">
    <property type="entry name" value="BssD/PflA/YjjW"/>
</dbReference>
<accession>A0A484Z5I4</accession>
<dbReference type="SFLD" id="SFLDG01066">
    <property type="entry name" value="organic_radical-activating_enz"/>
    <property type="match status" value="1"/>
</dbReference>
<dbReference type="Gene3D" id="3.30.70.20">
    <property type="match status" value="1"/>
</dbReference>
<dbReference type="PANTHER" id="PTHR30352">
    <property type="entry name" value="PYRUVATE FORMATE-LYASE-ACTIVATING ENZYME"/>
    <property type="match status" value="1"/>
</dbReference>
<keyword evidence="5" id="KW-0479">Metal-binding</keyword>
<keyword evidence="6 11" id="KW-0560">Oxidoreductase</keyword>
<keyword evidence="3" id="KW-0004">4Fe-4S</keyword>